<dbReference type="RefSeq" id="WP_090208437.1">
    <property type="nucleotide sequence ID" value="NZ_FOZM01000002.1"/>
</dbReference>
<protein>
    <recommendedName>
        <fullName evidence="4">Parvulin-like PPIase</fullName>
        <ecNumber evidence="3">5.2.1.8</ecNumber>
    </recommendedName>
    <alternativeName>
        <fullName evidence="6">Peptidyl-prolyl cis-trans isomerase plp</fullName>
    </alternativeName>
    <alternativeName>
        <fullName evidence="7">Rotamase plp</fullName>
    </alternativeName>
</protein>
<dbReference type="EC" id="5.2.1.8" evidence="3"/>
<dbReference type="SUPFAM" id="SSF109998">
    <property type="entry name" value="Triger factor/SurA peptide-binding domain-like"/>
    <property type="match status" value="1"/>
</dbReference>
<evidence type="ECO:0000256" key="1">
    <source>
        <dbReference type="ARBA" id="ARBA00000971"/>
    </source>
</evidence>
<dbReference type="Pfam" id="PF00639">
    <property type="entry name" value="Rotamase"/>
    <property type="match status" value="1"/>
</dbReference>
<dbReference type="OrthoDB" id="14196at2"/>
<comment type="similarity">
    <text evidence="2">Belongs to the PpiC/parvulin rotamase family.</text>
</comment>
<dbReference type="GO" id="GO:0003755">
    <property type="term" value="F:peptidyl-prolyl cis-trans isomerase activity"/>
    <property type="evidence" value="ECO:0007669"/>
    <property type="project" value="UniProtKB-KW"/>
</dbReference>
<keyword evidence="8 11" id="KW-0413">Isomerase</keyword>
<evidence type="ECO:0000256" key="7">
    <source>
        <dbReference type="ARBA" id="ARBA00031484"/>
    </source>
</evidence>
<dbReference type="Gene3D" id="3.10.50.40">
    <property type="match status" value="1"/>
</dbReference>
<organism evidence="11 12">
    <name type="scientific">Yoonia litorea</name>
    <dbReference type="NCBI Taxonomy" id="1123755"/>
    <lineage>
        <taxon>Bacteria</taxon>
        <taxon>Pseudomonadati</taxon>
        <taxon>Pseudomonadota</taxon>
        <taxon>Alphaproteobacteria</taxon>
        <taxon>Rhodobacterales</taxon>
        <taxon>Paracoccaceae</taxon>
        <taxon>Yoonia</taxon>
    </lineage>
</organism>
<feature type="signal peptide" evidence="9">
    <location>
        <begin position="1"/>
        <end position="23"/>
    </location>
</feature>
<feature type="chain" id="PRO_5011465210" description="Parvulin-like PPIase" evidence="9">
    <location>
        <begin position="24"/>
        <end position="281"/>
    </location>
</feature>
<dbReference type="InterPro" id="IPR023058">
    <property type="entry name" value="PPIase_PpiC_CS"/>
</dbReference>
<keyword evidence="5 8" id="KW-0697">Rotamase</keyword>
<dbReference type="EMBL" id="FOZM01000002">
    <property type="protein sequence ID" value="SFS19638.1"/>
    <property type="molecule type" value="Genomic_DNA"/>
</dbReference>
<dbReference type="PROSITE" id="PS50198">
    <property type="entry name" value="PPIC_PPIASE_2"/>
    <property type="match status" value="1"/>
</dbReference>
<dbReference type="STRING" id="1123755.SAMN05444714_2283"/>
<evidence type="ECO:0000256" key="3">
    <source>
        <dbReference type="ARBA" id="ARBA00013194"/>
    </source>
</evidence>
<dbReference type="InterPro" id="IPR027304">
    <property type="entry name" value="Trigger_fact/SurA_dom_sf"/>
</dbReference>
<dbReference type="AlphaFoldDB" id="A0A1I6MVQ3"/>
<dbReference type="PROSITE" id="PS01096">
    <property type="entry name" value="PPIC_PPIASE_1"/>
    <property type="match status" value="1"/>
</dbReference>
<sequence length="281" mass="30387">MRKHVTYLGVAALLAGFATSVSAQDVTADTVVATVGDTEITLGEVIIARTALPAQYAQFPNEVLFDGLVDQLVQQQLLADELANVAPRIELTLRNERRALMAADVITEIAQSAVTEEDIVAAYEARFANAEEIPEFNASHILLETQEDAAAAKARIDAGEEFSAVAQEVSTGPTGPNGGNLGWFGMGAMVPAFEEQIMNLEVGEVSEPFETQFGWHVAKLNEERVQPQPTLEDLRREITGQLQEEAISAKLEELAAETTVVLPAEGDFDPNLINNLELLDQ</sequence>
<dbReference type="InterPro" id="IPR000297">
    <property type="entry name" value="PPIase_PpiC"/>
</dbReference>
<proteinExistence type="inferred from homology"/>
<accession>A0A1I6MVQ3</accession>
<keyword evidence="12" id="KW-1185">Reference proteome</keyword>
<evidence type="ECO:0000256" key="5">
    <source>
        <dbReference type="ARBA" id="ARBA00023110"/>
    </source>
</evidence>
<feature type="domain" description="PpiC" evidence="10">
    <location>
        <begin position="133"/>
        <end position="222"/>
    </location>
</feature>
<evidence type="ECO:0000256" key="9">
    <source>
        <dbReference type="SAM" id="SignalP"/>
    </source>
</evidence>
<gene>
    <name evidence="11" type="ORF">SAMN05444714_2283</name>
</gene>
<evidence type="ECO:0000256" key="8">
    <source>
        <dbReference type="PROSITE-ProRule" id="PRU00278"/>
    </source>
</evidence>
<evidence type="ECO:0000313" key="11">
    <source>
        <dbReference type="EMBL" id="SFS19638.1"/>
    </source>
</evidence>
<evidence type="ECO:0000259" key="10">
    <source>
        <dbReference type="PROSITE" id="PS50198"/>
    </source>
</evidence>
<dbReference type="PANTHER" id="PTHR47245:SF2">
    <property type="entry name" value="PEPTIDYL-PROLYL CIS-TRANS ISOMERASE HP_0175-RELATED"/>
    <property type="match status" value="1"/>
</dbReference>
<dbReference type="InterPro" id="IPR046357">
    <property type="entry name" value="PPIase_dom_sf"/>
</dbReference>
<evidence type="ECO:0000256" key="6">
    <source>
        <dbReference type="ARBA" id="ARBA00030642"/>
    </source>
</evidence>
<dbReference type="InterPro" id="IPR050245">
    <property type="entry name" value="PrsA_foldase"/>
</dbReference>
<dbReference type="PANTHER" id="PTHR47245">
    <property type="entry name" value="PEPTIDYLPROLYL ISOMERASE"/>
    <property type="match status" value="1"/>
</dbReference>
<evidence type="ECO:0000256" key="2">
    <source>
        <dbReference type="ARBA" id="ARBA00007656"/>
    </source>
</evidence>
<evidence type="ECO:0000313" key="12">
    <source>
        <dbReference type="Proteomes" id="UP000198926"/>
    </source>
</evidence>
<comment type="catalytic activity">
    <reaction evidence="1">
        <text>[protein]-peptidylproline (omega=180) = [protein]-peptidylproline (omega=0)</text>
        <dbReference type="Rhea" id="RHEA:16237"/>
        <dbReference type="Rhea" id="RHEA-COMP:10747"/>
        <dbReference type="Rhea" id="RHEA-COMP:10748"/>
        <dbReference type="ChEBI" id="CHEBI:83833"/>
        <dbReference type="ChEBI" id="CHEBI:83834"/>
        <dbReference type="EC" id="5.2.1.8"/>
    </reaction>
</comment>
<keyword evidence="9" id="KW-0732">Signal</keyword>
<evidence type="ECO:0000256" key="4">
    <source>
        <dbReference type="ARBA" id="ARBA00018370"/>
    </source>
</evidence>
<reference evidence="11 12" key="1">
    <citation type="submission" date="2016-10" db="EMBL/GenBank/DDBJ databases">
        <authorList>
            <person name="de Groot N.N."/>
        </authorList>
    </citation>
    <scope>NUCLEOTIDE SEQUENCE [LARGE SCALE GENOMIC DNA]</scope>
    <source>
        <strain evidence="11 12">DSM 29433</strain>
    </source>
</reference>
<dbReference type="Proteomes" id="UP000198926">
    <property type="component" value="Unassembled WGS sequence"/>
</dbReference>
<dbReference type="SUPFAM" id="SSF54534">
    <property type="entry name" value="FKBP-like"/>
    <property type="match status" value="1"/>
</dbReference>
<name>A0A1I6MVQ3_9RHOB</name>